<evidence type="ECO:0000313" key="2">
    <source>
        <dbReference type="EMBL" id="OCL10695.1"/>
    </source>
</evidence>
<evidence type="ECO:0000256" key="1">
    <source>
        <dbReference type="SAM" id="MobiDB-lite"/>
    </source>
</evidence>
<dbReference type="Proteomes" id="UP000250140">
    <property type="component" value="Unassembled WGS sequence"/>
</dbReference>
<feature type="compositionally biased region" description="Basic and acidic residues" evidence="1">
    <location>
        <begin position="110"/>
        <end position="145"/>
    </location>
</feature>
<dbReference type="AlphaFoldDB" id="A0A8E2F5H1"/>
<feature type="compositionally biased region" description="Polar residues" evidence="1">
    <location>
        <begin position="154"/>
        <end position="171"/>
    </location>
</feature>
<feature type="compositionally biased region" description="Basic and acidic residues" evidence="1">
    <location>
        <begin position="84"/>
        <end position="104"/>
    </location>
</feature>
<evidence type="ECO:0000313" key="3">
    <source>
        <dbReference type="Proteomes" id="UP000250140"/>
    </source>
</evidence>
<feature type="region of interest" description="Disordered" evidence="1">
    <location>
        <begin position="78"/>
        <end position="221"/>
    </location>
</feature>
<reference evidence="2 3" key="1">
    <citation type="journal article" date="2016" name="Nat. Commun.">
        <title>Ectomycorrhizal ecology is imprinted in the genome of the dominant symbiotic fungus Cenococcum geophilum.</title>
        <authorList>
            <consortium name="DOE Joint Genome Institute"/>
            <person name="Peter M."/>
            <person name="Kohler A."/>
            <person name="Ohm R.A."/>
            <person name="Kuo A."/>
            <person name="Krutzmann J."/>
            <person name="Morin E."/>
            <person name="Arend M."/>
            <person name="Barry K.W."/>
            <person name="Binder M."/>
            <person name="Choi C."/>
            <person name="Clum A."/>
            <person name="Copeland A."/>
            <person name="Grisel N."/>
            <person name="Haridas S."/>
            <person name="Kipfer T."/>
            <person name="LaButti K."/>
            <person name="Lindquist E."/>
            <person name="Lipzen A."/>
            <person name="Maire R."/>
            <person name="Meier B."/>
            <person name="Mihaltcheva S."/>
            <person name="Molinier V."/>
            <person name="Murat C."/>
            <person name="Poggeler S."/>
            <person name="Quandt C.A."/>
            <person name="Sperisen C."/>
            <person name="Tritt A."/>
            <person name="Tisserant E."/>
            <person name="Crous P.W."/>
            <person name="Henrissat B."/>
            <person name="Nehls U."/>
            <person name="Egli S."/>
            <person name="Spatafora J.W."/>
            <person name="Grigoriev I.V."/>
            <person name="Martin F.M."/>
        </authorList>
    </citation>
    <scope>NUCLEOTIDE SEQUENCE [LARGE SCALE GENOMIC DNA]</scope>
    <source>
        <strain evidence="2 3">CBS 207.34</strain>
    </source>
</reference>
<dbReference type="OrthoDB" id="4590707at2759"/>
<dbReference type="EMBL" id="KV749186">
    <property type="protein sequence ID" value="OCL10695.1"/>
    <property type="molecule type" value="Genomic_DNA"/>
</dbReference>
<accession>A0A8E2F5H1</accession>
<name>A0A8E2F5H1_9PEZI</name>
<organism evidence="2 3">
    <name type="scientific">Glonium stellatum</name>
    <dbReference type="NCBI Taxonomy" id="574774"/>
    <lineage>
        <taxon>Eukaryota</taxon>
        <taxon>Fungi</taxon>
        <taxon>Dikarya</taxon>
        <taxon>Ascomycota</taxon>
        <taxon>Pezizomycotina</taxon>
        <taxon>Dothideomycetes</taxon>
        <taxon>Pleosporomycetidae</taxon>
        <taxon>Gloniales</taxon>
        <taxon>Gloniaceae</taxon>
        <taxon>Glonium</taxon>
    </lineage>
</organism>
<sequence>MVLPRPSAFRMPLATRFARPTRIIRTAEQQPWQCAFQNTVRRGYASAGHGAKKASSDLPWLLSGIAITIPSTWYILQPSPSSGHGHDEGHGHDASHGEEKHEEKEEQPEASEKEEPASEEKPKEGGKSDESAKDSEKPDDSKPTDKPAVAKPAKSSNEMSGKQEGFTNTDTGHSEMGDKMLDASKKGEGSIESAKQKGTVSPDRPQAESDQRGNEVQDKSK</sequence>
<keyword evidence="3" id="KW-1185">Reference proteome</keyword>
<feature type="compositionally biased region" description="Basic and acidic residues" evidence="1">
    <location>
        <begin position="172"/>
        <end position="189"/>
    </location>
</feature>
<feature type="compositionally biased region" description="Basic and acidic residues" evidence="1">
    <location>
        <begin position="205"/>
        <end position="221"/>
    </location>
</feature>
<protein>
    <submittedName>
        <fullName evidence="2">Uncharacterized protein</fullName>
    </submittedName>
</protein>
<proteinExistence type="predicted"/>
<gene>
    <name evidence="2" type="ORF">AOQ84DRAFT_438173</name>
</gene>